<dbReference type="RefSeq" id="WP_066988233.1">
    <property type="nucleotide sequence ID" value="NZ_LUUI01000170.1"/>
</dbReference>
<dbReference type="PANTHER" id="PTHR43715:SF1">
    <property type="entry name" value="GDP-MANNOSE 4,6 DEHYDRATASE"/>
    <property type="match status" value="1"/>
</dbReference>
<dbReference type="Pfam" id="PF16363">
    <property type="entry name" value="GDP_Man_Dehyd"/>
    <property type="match status" value="1"/>
</dbReference>
<comment type="similarity">
    <text evidence="3">Belongs to the NAD(P)-dependent epimerase/dehydratase family. GDP-mannose 4,6-dehydratase subfamily.</text>
</comment>
<name>A0A177MXM3_9GAMM</name>
<dbReference type="FunFam" id="3.40.50.720:FF:000924">
    <property type="entry name" value="GDP-mannose 4,6 dehydratase"/>
    <property type="match status" value="1"/>
</dbReference>
<comment type="caution">
    <text evidence="8">The sequence shown here is derived from an EMBL/GenBank/DDBJ whole genome shotgun (WGS) entry which is preliminary data.</text>
</comment>
<dbReference type="InterPro" id="IPR006368">
    <property type="entry name" value="GDP_Man_deHydtase"/>
</dbReference>
<dbReference type="CDD" id="cd05260">
    <property type="entry name" value="GDP_MD_SDR_e"/>
    <property type="match status" value="1"/>
</dbReference>
<evidence type="ECO:0000259" key="7">
    <source>
        <dbReference type="Pfam" id="PF16363"/>
    </source>
</evidence>
<comment type="cofactor">
    <cofactor evidence="2">
        <name>NADP(+)</name>
        <dbReference type="ChEBI" id="CHEBI:58349"/>
    </cofactor>
</comment>
<evidence type="ECO:0000256" key="2">
    <source>
        <dbReference type="ARBA" id="ARBA00001937"/>
    </source>
</evidence>
<feature type="domain" description="NAD(P)-binding" evidence="7">
    <location>
        <begin position="5"/>
        <end position="324"/>
    </location>
</feature>
<dbReference type="SUPFAM" id="SSF51735">
    <property type="entry name" value="NAD(P)-binding Rossmann-fold domains"/>
    <property type="match status" value="1"/>
</dbReference>
<dbReference type="STRING" id="980561.A1359_18660"/>
<proteinExistence type="inferred from homology"/>
<sequence>MKRALITGITGQDGSFLAEFLLEQGYEVFGLVRRESWYRPNNASHLADKVHILFGDMSEGIDISSALQDAKPDEIYNLASQSRPGESWARAPETLMINGMGAIRLFEGVRHACPKARVYHASSSEMFGRTNIIPQNEDTPFNPANPYAAAKVYAHQMVRIYRESYGLFISSGILFNHESERRPLHFVTQKIAYGAACAKLGVLNSLDLNECGHPIVSEGKLALGNLEISRDWGYAVDFVKAMWLMLQQEQPDDFVVGTGELHTLRQLCQFAYEHVGLGWQDHVVSDPALVRPLETSQTLADASKARHVLNWQPTVTFEQMVGKMVDAQIVRIELQLRDRK</sequence>
<dbReference type="InterPro" id="IPR016040">
    <property type="entry name" value="NAD(P)-bd_dom"/>
</dbReference>
<comment type="catalytic activity">
    <reaction evidence="1">
        <text>GDP-alpha-D-mannose = GDP-4-dehydro-alpha-D-rhamnose + H2O</text>
        <dbReference type="Rhea" id="RHEA:23820"/>
        <dbReference type="ChEBI" id="CHEBI:15377"/>
        <dbReference type="ChEBI" id="CHEBI:57527"/>
        <dbReference type="ChEBI" id="CHEBI:57964"/>
        <dbReference type="EC" id="4.2.1.47"/>
    </reaction>
</comment>
<dbReference type="EC" id="4.2.1.47" evidence="4"/>
<evidence type="ECO:0000256" key="3">
    <source>
        <dbReference type="ARBA" id="ARBA00009263"/>
    </source>
</evidence>
<keyword evidence="9" id="KW-1185">Reference proteome</keyword>
<dbReference type="Gene3D" id="3.90.25.10">
    <property type="entry name" value="UDP-galactose 4-epimerase, domain 1"/>
    <property type="match status" value="1"/>
</dbReference>
<comment type="function">
    <text evidence="6">Catalyzes the conversion of GDP-D-mannose to GDP-4-dehydro-6-deoxy-D-mannose.</text>
</comment>
<dbReference type="GO" id="GO:0042351">
    <property type="term" value="P:'de novo' GDP-L-fucose biosynthetic process"/>
    <property type="evidence" value="ECO:0007669"/>
    <property type="project" value="TreeGrafter"/>
</dbReference>
<dbReference type="AlphaFoldDB" id="A0A177MXM3"/>
<gene>
    <name evidence="8" type="ORF">A1359_18660</name>
</gene>
<dbReference type="Proteomes" id="UP000078476">
    <property type="component" value="Unassembled WGS sequence"/>
</dbReference>
<dbReference type="OrthoDB" id="9779041at2"/>
<dbReference type="PANTHER" id="PTHR43715">
    <property type="entry name" value="GDP-MANNOSE 4,6-DEHYDRATASE"/>
    <property type="match status" value="1"/>
</dbReference>
<reference evidence="8 9" key="1">
    <citation type="submission" date="2016-03" db="EMBL/GenBank/DDBJ databases">
        <authorList>
            <person name="Ploux O."/>
        </authorList>
    </citation>
    <scope>NUCLEOTIDE SEQUENCE [LARGE SCALE GENOMIC DNA]</scope>
    <source>
        <strain evidence="8 9">R-45370</strain>
    </source>
</reference>
<evidence type="ECO:0000256" key="4">
    <source>
        <dbReference type="ARBA" id="ARBA00011989"/>
    </source>
</evidence>
<protein>
    <recommendedName>
        <fullName evidence="4">GDP-mannose 4,6-dehydratase</fullName>
        <ecNumber evidence="4">4.2.1.47</ecNumber>
    </recommendedName>
</protein>
<keyword evidence="5" id="KW-0456">Lyase</keyword>
<evidence type="ECO:0000256" key="1">
    <source>
        <dbReference type="ARBA" id="ARBA00000188"/>
    </source>
</evidence>
<accession>A0A177MXM3</accession>
<dbReference type="InterPro" id="IPR036291">
    <property type="entry name" value="NAD(P)-bd_dom_sf"/>
</dbReference>
<evidence type="ECO:0000313" key="9">
    <source>
        <dbReference type="Proteomes" id="UP000078476"/>
    </source>
</evidence>
<evidence type="ECO:0000256" key="5">
    <source>
        <dbReference type="ARBA" id="ARBA00023239"/>
    </source>
</evidence>
<evidence type="ECO:0000313" key="8">
    <source>
        <dbReference type="EMBL" id="OAI09639.1"/>
    </source>
</evidence>
<dbReference type="GO" id="GO:0008446">
    <property type="term" value="F:GDP-mannose 4,6-dehydratase activity"/>
    <property type="evidence" value="ECO:0007669"/>
    <property type="project" value="UniProtKB-EC"/>
</dbReference>
<dbReference type="Gene3D" id="3.40.50.720">
    <property type="entry name" value="NAD(P)-binding Rossmann-like Domain"/>
    <property type="match status" value="1"/>
</dbReference>
<dbReference type="EMBL" id="LUUI01000170">
    <property type="protein sequence ID" value="OAI09639.1"/>
    <property type="molecule type" value="Genomic_DNA"/>
</dbReference>
<evidence type="ECO:0000256" key="6">
    <source>
        <dbReference type="ARBA" id="ARBA00059383"/>
    </source>
</evidence>
<organism evidence="8 9">
    <name type="scientific">Methylomonas lenta</name>
    <dbReference type="NCBI Taxonomy" id="980561"/>
    <lineage>
        <taxon>Bacteria</taxon>
        <taxon>Pseudomonadati</taxon>
        <taxon>Pseudomonadota</taxon>
        <taxon>Gammaproteobacteria</taxon>
        <taxon>Methylococcales</taxon>
        <taxon>Methylococcaceae</taxon>
        <taxon>Methylomonas</taxon>
    </lineage>
</organism>